<reference evidence="1 2" key="1">
    <citation type="submission" date="2024-09" db="EMBL/GenBank/DDBJ databases">
        <authorList>
            <person name="D'Angelo T."/>
        </authorList>
    </citation>
    <scope>NUCLEOTIDE SEQUENCE [LARGE SCALE GENOMIC DNA]</scope>
    <source>
        <strain evidence="1">SAG AM-320-E07</strain>
    </source>
</reference>
<sequence length="487" mass="53693">MPEGRTFPSPIRLLLRPAGETSGRGPGDPFIRLSSDAHPFRAYLACLEVDGRVIVPHLTILMEPNAYPGSATSGAHAPIGNRQVEQVWRRGLLRHRRLSSKAIAHVDERAIPVGDSEEDVPRHTPLAWCRKTEAYVTPLCPTCLGELGTCRDERMLRRSGLPPYKSSLIRFLHCHSCSTEAKRPPTFYTYSLRKVDGLAKGVQLRRRSELYRDLGSRISSVEAPADTPVAGGNADPTDRVASLYPCWRCEHRGSCYPAGRHVDDRVPAEELLFPLAYYDFLWIPLEPLPLGFGEIAALLGGASCADLEATRTRASGEFPLRRESLDELDHPSNQFFFAGDITGLYPLESLYLKLSALADLTRGARDLLQNTGFAHLALSPDRLSGSLSFGPTILPTRWGLNLKIGDLLTTAPPVELEADRVPDEPEVGSFPHPCPETFLPGGDRPTPDLAVEDLHTEESGGTWRALLRARLTAPEVYRSVQHGDHDL</sequence>
<organism evidence="1 2">
    <name type="scientific">Eiseniibacteriota bacterium</name>
    <dbReference type="NCBI Taxonomy" id="2212470"/>
    <lineage>
        <taxon>Bacteria</taxon>
        <taxon>Candidatus Eiseniibacteriota</taxon>
    </lineage>
</organism>
<keyword evidence="2" id="KW-1185">Reference proteome</keyword>
<proteinExistence type="predicted"/>
<accession>A0ABV6YKF4</accession>
<comment type="caution">
    <text evidence="1">The sequence shown here is derived from an EMBL/GenBank/DDBJ whole genome shotgun (WGS) entry which is preliminary data.</text>
</comment>
<name>A0ABV6YKF4_UNCEI</name>
<dbReference type="EMBL" id="JBHPKH010000040">
    <property type="protein sequence ID" value="MFC1572804.1"/>
    <property type="molecule type" value="Genomic_DNA"/>
</dbReference>
<evidence type="ECO:0000313" key="2">
    <source>
        <dbReference type="Proteomes" id="UP001593833"/>
    </source>
</evidence>
<gene>
    <name evidence="1" type="ORF">ACFL6M_04315</name>
</gene>
<protein>
    <submittedName>
        <fullName evidence="1">Uncharacterized protein</fullName>
    </submittedName>
</protein>
<dbReference type="Proteomes" id="UP001593833">
    <property type="component" value="Unassembled WGS sequence"/>
</dbReference>
<evidence type="ECO:0000313" key="1">
    <source>
        <dbReference type="EMBL" id="MFC1572804.1"/>
    </source>
</evidence>
<feature type="non-terminal residue" evidence="1">
    <location>
        <position position="487"/>
    </location>
</feature>